<dbReference type="HOGENOM" id="CLU_001570_14_10_1"/>
<keyword evidence="3" id="KW-0479">Metal-binding</keyword>
<dbReference type="GO" id="GO:0005506">
    <property type="term" value="F:iron ion binding"/>
    <property type="evidence" value="ECO:0007669"/>
    <property type="project" value="InterPro"/>
</dbReference>
<comment type="similarity">
    <text evidence="1">Belongs to the cytochrome P450 family.</text>
</comment>
<dbReference type="GO" id="GO:0004497">
    <property type="term" value="F:monooxygenase activity"/>
    <property type="evidence" value="ECO:0007669"/>
    <property type="project" value="InterPro"/>
</dbReference>
<dbReference type="AlphaFoldDB" id="X0GY16"/>
<evidence type="ECO:0000256" key="3">
    <source>
        <dbReference type="ARBA" id="ARBA00022723"/>
    </source>
</evidence>
<dbReference type="GO" id="GO:0016705">
    <property type="term" value="F:oxidoreductase activity, acting on paired donors, with incorporation or reduction of molecular oxygen"/>
    <property type="evidence" value="ECO:0007669"/>
    <property type="project" value="InterPro"/>
</dbReference>
<evidence type="ECO:0000256" key="2">
    <source>
        <dbReference type="ARBA" id="ARBA00022617"/>
    </source>
</evidence>
<dbReference type="Pfam" id="PF00067">
    <property type="entry name" value="p450"/>
    <property type="match status" value="1"/>
</dbReference>
<dbReference type="InterPro" id="IPR050121">
    <property type="entry name" value="Cytochrome_P450_monoxygenase"/>
</dbReference>
<gene>
    <name evidence="5" type="ORF">FOPG_15419</name>
</gene>
<protein>
    <recommendedName>
        <fullName evidence="6">Cytochrome P450</fullName>
    </recommendedName>
</protein>
<dbReference type="PANTHER" id="PTHR24305">
    <property type="entry name" value="CYTOCHROME P450"/>
    <property type="match status" value="1"/>
</dbReference>
<evidence type="ECO:0008006" key="6">
    <source>
        <dbReference type="Google" id="ProtNLM"/>
    </source>
</evidence>
<sequence length="290" mass="33274">MSGHVFNHLTKLLQKLDEYEQRGQPLDVYRWFRYLTFEVVTDIGFGVQYDMITNGEDDHPFVRDFDDSISWGILALVYEELKSRVIVLGLWLTLISLQFAADGLRKWRDQKAAGQTTHRVDILQRLMDHGDRYPEEKLSEGELITEMMEIMLAGGDTTAMTVIYGCYELALYPKVQQRLRDALKESIPDRNGAVELKDLESCTYLDWTIKEMLRLHPSLPSFLERVVPESGATIAGYRLEPGIVVSMSALVQHKIESIFPDPDEFVPERYGQVSDARSTTVLQLFTDCLE</sequence>
<dbReference type="InterPro" id="IPR002401">
    <property type="entry name" value="Cyt_P450_E_grp-I"/>
</dbReference>
<dbReference type="InterPro" id="IPR001128">
    <property type="entry name" value="Cyt_P450"/>
</dbReference>
<reference evidence="5" key="1">
    <citation type="submission" date="2011-11" db="EMBL/GenBank/DDBJ databases">
        <title>The Genome Sequence of Fusarium oxysporum PHW808.</title>
        <authorList>
            <consortium name="The Broad Institute Genome Sequencing Platform"/>
            <person name="Ma L.-J."/>
            <person name="Gale L.R."/>
            <person name="Schwartz D.C."/>
            <person name="Zhou S."/>
            <person name="Corby-Kistler H."/>
            <person name="Young S.K."/>
            <person name="Zeng Q."/>
            <person name="Gargeya S."/>
            <person name="Fitzgerald M."/>
            <person name="Haas B."/>
            <person name="Abouelleil A."/>
            <person name="Alvarado L."/>
            <person name="Arachchi H.M."/>
            <person name="Berlin A."/>
            <person name="Brown A."/>
            <person name="Chapman S.B."/>
            <person name="Chen Z."/>
            <person name="Dunbar C."/>
            <person name="Freedman E."/>
            <person name="Gearin G."/>
            <person name="Goldberg J."/>
            <person name="Griggs A."/>
            <person name="Gujja S."/>
            <person name="Heiman D."/>
            <person name="Howarth C."/>
            <person name="Larson L."/>
            <person name="Lui A."/>
            <person name="MacDonald P.J.P."/>
            <person name="Montmayeur A."/>
            <person name="Murphy C."/>
            <person name="Neiman D."/>
            <person name="Pearson M."/>
            <person name="Priest M."/>
            <person name="Roberts A."/>
            <person name="Saif S."/>
            <person name="Shea T."/>
            <person name="Shenoy N."/>
            <person name="Sisk P."/>
            <person name="Stolte C."/>
            <person name="Sykes S."/>
            <person name="Wortman J."/>
            <person name="Nusbaum C."/>
            <person name="Birren B."/>
        </authorList>
    </citation>
    <scope>NUCLEOTIDE SEQUENCE [LARGE SCALE GENOMIC DNA]</scope>
    <source>
        <strain evidence="5">54008</strain>
    </source>
</reference>
<reference evidence="5" key="2">
    <citation type="submission" date="2014-03" db="EMBL/GenBank/DDBJ databases">
        <title>The Genome Annotation of Fusarium oxysporum PHW808.</title>
        <authorList>
            <consortium name="The Broad Institute Genomics Platform"/>
            <person name="Ma L.-J."/>
            <person name="Corby-Kistler H."/>
            <person name="Broz K."/>
            <person name="Gale L.R."/>
            <person name="Jonkers W."/>
            <person name="O'Donnell K."/>
            <person name="Ploetz R."/>
            <person name="Steinberg C."/>
            <person name="Schwartz D.C."/>
            <person name="VanEtten H."/>
            <person name="Zhou S."/>
            <person name="Young S.K."/>
            <person name="Zeng Q."/>
            <person name="Gargeya S."/>
            <person name="Fitzgerald M."/>
            <person name="Abouelleil A."/>
            <person name="Alvarado L."/>
            <person name="Chapman S.B."/>
            <person name="Gainer-Dewar J."/>
            <person name="Goldberg J."/>
            <person name="Griggs A."/>
            <person name="Gujja S."/>
            <person name="Hansen M."/>
            <person name="Howarth C."/>
            <person name="Imamovic A."/>
            <person name="Ireland A."/>
            <person name="Larimer J."/>
            <person name="McCowan C."/>
            <person name="Murphy C."/>
            <person name="Pearson M."/>
            <person name="Poon T.W."/>
            <person name="Priest M."/>
            <person name="Roberts A."/>
            <person name="Saif S."/>
            <person name="Shea T."/>
            <person name="Sykes S."/>
            <person name="Wortman J."/>
            <person name="Nusbaum C."/>
            <person name="Birren B."/>
        </authorList>
    </citation>
    <scope>NUCLEOTIDE SEQUENCE</scope>
    <source>
        <strain evidence="5">54008</strain>
    </source>
</reference>
<dbReference type="GO" id="GO:0020037">
    <property type="term" value="F:heme binding"/>
    <property type="evidence" value="ECO:0007669"/>
    <property type="project" value="InterPro"/>
</dbReference>
<name>X0GY16_FUSOX</name>
<dbReference type="EMBL" id="KK033294">
    <property type="protein sequence ID" value="EXL68532.1"/>
    <property type="molecule type" value="Genomic_DNA"/>
</dbReference>
<dbReference type="Proteomes" id="UP000030676">
    <property type="component" value="Unassembled WGS sequence"/>
</dbReference>
<dbReference type="PANTHER" id="PTHR24305:SF166">
    <property type="entry name" value="CYTOCHROME P450 12A4, MITOCHONDRIAL-RELATED"/>
    <property type="match status" value="1"/>
</dbReference>
<dbReference type="SUPFAM" id="SSF48264">
    <property type="entry name" value="Cytochrome P450"/>
    <property type="match status" value="1"/>
</dbReference>
<dbReference type="OrthoDB" id="1470350at2759"/>
<accession>X0GY16</accession>
<organism evidence="5">
    <name type="scientific">Fusarium oxysporum f. sp. conglutinans race 2 54008</name>
    <dbReference type="NCBI Taxonomy" id="1089457"/>
    <lineage>
        <taxon>Eukaryota</taxon>
        <taxon>Fungi</taxon>
        <taxon>Dikarya</taxon>
        <taxon>Ascomycota</taxon>
        <taxon>Pezizomycotina</taxon>
        <taxon>Sordariomycetes</taxon>
        <taxon>Hypocreomycetidae</taxon>
        <taxon>Hypocreales</taxon>
        <taxon>Nectriaceae</taxon>
        <taxon>Fusarium</taxon>
        <taxon>Fusarium oxysporum species complex</taxon>
    </lineage>
</organism>
<keyword evidence="4" id="KW-0408">Iron</keyword>
<dbReference type="Gene3D" id="1.10.630.10">
    <property type="entry name" value="Cytochrome P450"/>
    <property type="match status" value="1"/>
</dbReference>
<dbReference type="PRINTS" id="PR00463">
    <property type="entry name" value="EP450I"/>
</dbReference>
<evidence type="ECO:0000256" key="1">
    <source>
        <dbReference type="ARBA" id="ARBA00010617"/>
    </source>
</evidence>
<proteinExistence type="inferred from homology"/>
<keyword evidence="2" id="KW-0349">Heme</keyword>
<dbReference type="InterPro" id="IPR036396">
    <property type="entry name" value="Cyt_P450_sf"/>
</dbReference>
<evidence type="ECO:0000313" key="5">
    <source>
        <dbReference type="EMBL" id="EXL68532.1"/>
    </source>
</evidence>
<evidence type="ECO:0000256" key="4">
    <source>
        <dbReference type="ARBA" id="ARBA00023004"/>
    </source>
</evidence>